<organism evidence="1 2">
    <name type="scientific">Datura stramonium</name>
    <name type="common">Jimsonweed</name>
    <name type="synonym">Common thornapple</name>
    <dbReference type="NCBI Taxonomy" id="4076"/>
    <lineage>
        <taxon>Eukaryota</taxon>
        <taxon>Viridiplantae</taxon>
        <taxon>Streptophyta</taxon>
        <taxon>Embryophyta</taxon>
        <taxon>Tracheophyta</taxon>
        <taxon>Spermatophyta</taxon>
        <taxon>Magnoliopsida</taxon>
        <taxon>eudicotyledons</taxon>
        <taxon>Gunneridae</taxon>
        <taxon>Pentapetalae</taxon>
        <taxon>asterids</taxon>
        <taxon>lamiids</taxon>
        <taxon>Solanales</taxon>
        <taxon>Solanaceae</taxon>
        <taxon>Solanoideae</taxon>
        <taxon>Datureae</taxon>
        <taxon>Datura</taxon>
    </lineage>
</organism>
<sequence length="212" mass="24176">MGIGGIGEQRDTVGNQKGPLLRKLENLSLRHSFRQANKVVDFLTRQGSRLTNSNRANILSSPLNALAKQLKDDQDRVVSIKNQDSYNLNIKKKHVLHIKVSMMTDEITEQLKKFILTEEENDSVEIAVQDIVSSMEHYESYESRAEVRKETNNNLNLKVDNMLVDKMLEANEIVYGNLKQISIGDKTMLGYNRRYGSKRILFVIEDGSGQHL</sequence>
<accession>A0ABS8RP11</accession>
<keyword evidence="2" id="KW-1185">Reference proteome</keyword>
<proteinExistence type="predicted"/>
<dbReference type="Proteomes" id="UP000823775">
    <property type="component" value="Unassembled WGS sequence"/>
</dbReference>
<dbReference type="EMBL" id="JACEIK010000060">
    <property type="protein sequence ID" value="MCD7448403.1"/>
    <property type="molecule type" value="Genomic_DNA"/>
</dbReference>
<protein>
    <submittedName>
        <fullName evidence="1">Uncharacterized protein</fullName>
    </submittedName>
</protein>
<name>A0ABS8RP11_DATST</name>
<evidence type="ECO:0000313" key="1">
    <source>
        <dbReference type="EMBL" id="MCD7448403.1"/>
    </source>
</evidence>
<gene>
    <name evidence="1" type="ORF">HAX54_041557</name>
</gene>
<reference evidence="1 2" key="1">
    <citation type="journal article" date="2021" name="BMC Genomics">
        <title>Datura genome reveals duplications of psychoactive alkaloid biosynthetic genes and high mutation rate following tissue culture.</title>
        <authorList>
            <person name="Rajewski A."/>
            <person name="Carter-House D."/>
            <person name="Stajich J."/>
            <person name="Litt A."/>
        </authorList>
    </citation>
    <scope>NUCLEOTIDE SEQUENCE [LARGE SCALE GENOMIC DNA]</scope>
    <source>
        <strain evidence="1">AR-01</strain>
    </source>
</reference>
<evidence type="ECO:0000313" key="2">
    <source>
        <dbReference type="Proteomes" id="UP000823775"/>
    </source>
</evidence>
<comment type="caution">
    <text evidence="1">The sequence shown here is derived from an EMBL/GenBank/DDBJ whole genome shotgun (WGS) entry which is preliminary data.</text>
</comment>